<dbReference type="PANTHER" id="PTHR43245:SF13">
    <property type="entry name" value="UDP-D-APIOSE_UDP-D-XYLOSE SYNTHASE 2"/>
    <property type="match status" value="1"/>
</dbReference>
<sequence length="346" mass="39686">MEKKRVLIFGVNGFIGQHLLKHILGKTNWLVIGNDLANNSIRLFLRNPRFEFHRGNIRNEKLIKKLVSKCDVVVPLAGIATPKVYITDPLRVYEIDFEANLFIVRLCAKLKKRIIWPSTSEVYGMSTDTEFHPETSNLVMGPIVKMRWIYAASKQLMDRIIFAYGRDKGLDFTIFRPFNWIGYGQDNIHDTNGNPRVITQFLGNILRGENMRLVDGGSNRRSFTHIDDGIGALIKIIENRKNISSGKIYNIGNPKNNHSIRNLAESILKMAPKYKFFRDRAKNVSIVGITSKKHYGEGYEDILNRTPYIKNTMKDLGWKPKISLAEGLKLTFAGYVEQIQKEKRVS</sequence>
<reference evidence="2 3" key="1">
    <citation type="journal article" date="2016" name="Nat. Commun.">
        <title>Thousands of microbial genomes shed light on interconnected biogeochemical processes in an aquifer system.</title>
        <authorList>
            <person name="Anantharaman K."/>
            <person name="Brown C.T."/>
            <person name="Hug L.A."/>
            <person name="Sharon I."/>
            <person name="Castelle C.J."/>
            <person name="Probst A.J."/>
            <person name="Thomas B.C."/>
            <person name="Singh A."/>
            <person name="Wilkins M.J."/>
            <person name="Karaoz U."/>
            <person name="Brodie E.L."/>
            <person name="Williams K.H."/>
            <person name="Hubbard S.S."/>
            <person name="Banfield J.F."/>
        </authorList>
    </citation>
    <scope>NUCLEOTIDE SEQUENCE [LARGE SCALE GENOMIC DNA]</scope>
</reference>
<dbReference type="PANTHER" id="PTHR43245">
    <property type="entry name" value="BIFUNCTIONAL POLYMYXIN RESISTANCE PROTEIN ARNA"/>
    <property type="match status" value="1"/>
</dbReference>
<evidence type="ECO:0000259" key="1">
    <source>
        <dbReference type="Pfam" id="PF01370"/>
    </source>
</evidence>
<dbReference type="Pfam" id="PF01370">
    <property type="entry name" value="Epimerase"/>
    <property type="match status" value="1"/>
</dbReference>
<dbReference type="AlphaFoldDB" id="A0A1F6DD26"/>
<dbReference type="Proteomes" id="UP000178042">
    <property type="component" value="Unassembled WGS sequence"/>
</dbReference>
<gene>
    <name evidence="2" type="ORF">A3C86_01575</name>
</gene>
<name>A0A1F6DD26_9BACT</name>
<dbReference type="NCBIfam" id="NF008872">
    <property type="entry name" value="PRK11908.1"/>
    <property type="match status" value="1"/>
</dbReference>
<accession>A0A1F6DD26</accession>
<dbReference type="Gene3D" id="3.40.50.720">
    <property type="entry name" value="NAD(P)-binding Rossmann-like Domain"/>
    <property type="match status" value="1"/>
</dbReference>
<evidence type="ECO:0000313" key="3">
    <source>
        <dbReference type="Proteomes" id="UP000178042"/>
    </source>
</evidence>
<evidence type="ECO:0000313" key="2">
    <source>
        <dbReference type="EMBL" id="OGG59323.1"/>
    </source>
</evidence>
<organism evidence="2 3">
    <name type="scientific">Candidatus Kaiserbacteria bacterium RIFCSPHIGHO2_02_FULL_49_16</name>
    <dbReference type="NCBI Taxonomy" id="1798490"/>
    <lineage>
        <taxon>Bacteria</taxon>
        <taxon>Candidatus Kaiseribacteriota</taxon>
    </lineage>
</organism>
<comment type="caution">
    <text evidence="2">The sequence shown here is derived from an EMBL/GenBank/DDBJ whole genome shotgun (WGS) entry which is preliminary data.</text>
</comment>
<dbReference type="EMBL" id="MFLD01000027">
    <property type="protein sequence ID" value="OGG59323.1"/>
    <property type="molecule type" value="Genomic_DNA"/>
</dbReference>
<proteinExistence type="predicted"/>
<protein>
    <recommendedName>
        <fullName evidence="1">NAD-dependent epimerase/dehydratase domain-containing protein</fullName>
    </recommendedName>
</protein>
<dbReference type="InterPro" id="IPR001509">
    <property type="entry name" value="Epimerase_deHydtase"/>
</dbReference>
<dbReference type="InterPro" id="IPR036291">
    <property type="entry name" value="NAD(P)-bd_dom_sf"/>
</dbReference>
<dbReference type="InterPro" id="IPR050177">
    <property type="entry name" value="Lipid_A_modif_metabolic_enz"/>
</dbReference>
<feature type="domain" description="NAD-dependent epimerase/dehydratase" evidence="1">
    <location>
        <begin position="6"/>
        <end position="252"/>
    </location>
</feature>
<dbReference type="SUPFAM" id="SSF51735">
    <property type="entry name" value="NAD(P)-binding Rossmann-fold domains"/>
    <property type="match status" value="1"/>
</dbReference>